<dbReference type="PANTHER" id="PTHR28629">
    <property type="entry name" value="TRIOKINASE/FMN CYCLASE"/>
    <property type="match status" value="1"/>
</dbReference>
<sequence>MPKWGDGDTGSTFAEGARDIANLNDKGKLPLNDAAALLGLVGERLATVMGGSSGVLMSIFFTAGGKKWARNSRWPSPLLFCLAQMKRYGGADLGDRTLIDALEPALEALRD</sequence>
<reference evidence="5 6" key="1">
    <citation type="submission" date="2018-06" db="EMBL/GenBank/DDBJ databases">
        <authorList>
            <consortium name="Pathogen Informatics"/>
            <person name="Doyle S."/>
        </authorList>
    </citation>
    <scope>NUCLEOTIDE SEQUENCE [LARGE SCALE GENOMIC DNA]</scope>
    <source>
        <strain evidence="5 6">NCTC12120</strain>
    </source>
</reference>
<feature type="transmembrane region" description="Helical" evidence="3">
    <location>
        <begin position="45"/>
        <end position="63"/>
    </location>
</feature>
<keyword evidence="3" id="KW-0472">Membrane</keyword>
<dbReference type="EC" id="2.7.1.29" evidence="5"/>
<dbReference type="PROSITE" id="PS51480">
    <property type="entry name" value="DHAL"/>
    <property type="match status" value="1"/>
</dbReference>
<evidence type="ECO:0000256" key="3">
    <source>
        <dbReference type="SAM" id="Phobius"/>
    </source>
</evidence>
<accession>A0A2X2T4M6</accession>
<protein>
    <submittedName>
        <fullName evidence="5">Dihydroxyacetone kinase</fullName>
        <ecNumber evidence="5">2.7.1.29</ecNumber>
    </submittedName>
</protein>
<evidence type="ECO:0000313" key="6">
    <source>
        <dbReference type="Proteomes" id="UP000251197"/>
    </source>
</evidence>
<dbReference type="GO" id="GO:0005829">
    <property type="term" value="C:cytosol"/>
    <property type="evidence" value="ECO:0007669"/>
    <property type="project" value="TreeGrafter"/>
</dbReference>
<organism evidence="5 6">
    <name type="scientific">Cedecea neteri</name>
    <dbReference type="NCBI Taxonomy" id="158822"/>
    <lineage>
        <taxon>Bacteria</taxon>
        <taxon>Pseudomonadati</taxon>
        <taxon>Pseudomonadota</taxon>
        <taxon>Gammaproteobacteria</taxon>
        <taxon>Enterobacterales</taxon>
        <taxon>Enterobacteriaceae</taxon>
        <taxon>Cedecea</taxon>
    </lineage>
</organism>
<dbReference type="InterPro" id="IPR036117">
    <property type="entry name" value="DhaL_dom_sf"/>
</dbReference>
<keyword evidence="2 5" id="KW-0418">Kinase</keyword>
<dbReference type="EMBL" id="UAVU01000003">
    <property type="protein sequence ID" value="SQA99328.1"/>
    <property type="molecule type" value="Genomic_DNA"/>
</dbReference>
<gene>
    <name evidence="5" type="primary">dhaK_5</name>
    <name evidence="5" type="ORF">NCTC12120_03245</name>
</gene>
<feature type="domain" description="DhaL" evidence="4">
    <location>
        <begin position="1"/>
        <end position="111"/>
    </location>
</feature>
<proteinExistence type="predicted"/>
<keyword evidence="3" id="KW-1133">Transmembrane helix</keyword>
<dbReference type="Proteomes" id="UP000251197">
    <property type="component" value="Unassembled WGS sequence"/>
</dbReference>
<dbReference type="Gene3D" id="1.25.40.340">
    <property type="match status" value="1"/>
</dbReference>
<evidence type="ECO:0000256" key="1">
    <source>
        <dbReference type="ARBA" id="ARBA00022679"/>
    </source>
</evidence>
<dbReference type="SMART" id="SM01120">
    <property type="entry name" value="Dak2"/>
    <property type="match status" value="1"/>
</dbReference>
<evidence type="ECO:0000313" key="5">
    <source>
        <dbReference type="EMBL" id="SQA99328.1"/>
    </source>
</evidence>
<dbReference type="GO" id="GO:0004371">
    <property type="term" value="F:glycerone kinase activity"/>
    <property type="evidence" value="ECO:0007669"/>
    <property type="project" value="UniProtKB-EC"/>
</dbReference>
<dbReference type="Pfam" id="PF02734">
    <property type="entry name" value="Dak2"/>
    <property type="match status" value="1"/>
</dbReference>
<evidence type="ECO:0000259" key="4">
    <source>
        <dbReference type="PROSITE" id="PS51480"/>
    </source>
</evidence>
<dbReference type="InterPro" id="IPR004007">
    <property type="entry name" value="DhaL_dom"/>
</dbReference>
<name>A0A2X2T4M6_9ENTR</name>
<keyword evidence="1 5" id="KW-0808">Transferase</keyword>
<dbReference type="PANTHER" id="PTHR28629:SF4">
    <property type="entry name" value="TRIOKINASE_FMN CYCLASE"/>
    <property type="match status" value="1"/>
</dbReference>
<evidence type="ECO:0000256" key="2">
    <source>
        <dbReference type="ARBA" id="ARBA00022777"/>
    </source>
</evidence>
<dbReference type="SUPFAM" id="SSF101473">
    <property type="entry name" value="DhaL-like"/>
    <property type="match status" value="1"/>
</dbReference>
<dbReference type="InterPro" id="IPR050861">
    <property type="entry name" value="Dihydroxyacetone_Kinase"/>
</dbReference>
<dbReference type="GO" id="GO:0019563">
    <property type="term" value="P:glycerol catabolic process"/>
    <property type="evidence" value="ECO:0007669"/>
    <property type="project" value="TreeGrafter"/>
</dbReference>
<dbReference type="AlphaFoldDB" id="A0A2X2T4M6"/>
<keyword evidence="3" id="KW-0812">Transmembrane</keyword>